<keyword evidence="2 6" id="KW-0812">Transmembrane</keyword>
<evidence type="ECO:0000256" key="5">
    <source>
        <dbReference type="SAM" id="MobiDB-lite"/>
    </source>
</evidence>
<dbReference type="PANTHER" id="PTHR15549:SF33">
    <property type="entry name" value="MEMBRANE PROTEIN WSC4, PUTATIVE (AFU_ORTHOLOGUE AFUA_5G09020)-RELATED"/>
    <property type="match status" value="1"/>
</dbReference>
<dbReference type="InterPro" id="IPR051694">
    <property type="entry name" value="Immunoregulatory_rcpt-like"/>
</dbReference>
<protein>
    <recommendedName>
        <fullName evidence="9">Mid2 domain-containing protein</fullName>
    </recommendedName>
</protein>
<gene>
    <name evidence="7" type="ORF">B0H64DRAFT_233657</name>
</gene>
<dbReference type="PANTHER" id="PTHR15549">
    <property type="entry name" value="PAIRED IMMUNOGLOBULIN-LIKE TYPE 2 RECEPTOR"/>
    <property type="match status" value="1"/>
</dbReference>
<evidence type="ECO:0000256" key="6">
    <source>
        <dbReference type="SAM" id="Phobius"/>
    </source>
</evidence>
<organism evidence="7 8">
    <name type="scientific">Chaetomium fimeti</name>
    <dbReference type="NCBI Taxonomy" id="1854472"/>
    <lineage>
        <taxon>Eukaryota</taxon>
        <taxon>Fungi</taxon>
        <taxon>Dikarya</taxon>
        <taxon>Ascomycota</taxon>
        <taxon>Pezizomycotina</taxon>
        <taxon>Sordariomycetes</taxon>
        <taxon>Sordariomycetidae</taxon>
        <taxon>Sordariales</taxon>
        <taxon>Chaetomiaceae</taxon>
        <taxon>Chaetomium</taxon>
    </lineage>
</organism>
<dbReference type="AlphaFoldDB" id="A0AAE0LP40"/>
<feature type="transmembrane region" description="Helical" evidence="6">
    <location>
        <begin position="282"/>
        <end position="309"/>
    </location>
</feature>
<dbReference type="GO" id="GO:0016020">
    <property type="term" value="C:membrane"/>
    <property type="evidence" value="ECO:0007669"/>
    <property type="project" value="UniProtKB-SubCell"/>
</dbReference>
<proteinExistence type="predicted"/>
<evidence type="ECO:0008006" key="9">
    <source>
        <dbReference type="Google" id="ProtNLM"/>
    </source>
</evidence>
<reference evidence="7" key="2">
    <citation type="submission" date="2023-06" db="EMBL/GenBank/DDBJ databases">
        <authorList>
            <consortium name="Lawrence Berkeley National Laboratory"/>
            <person name="Haridas S."/>
            <person name="Hensen N."/>
            <person name="Bonometti L."/>
            <person name="Westerberg I."/>
            <person name="Brannstrom I.O."/>
            <person name="Guillou S."/>
            <person name="Cros-Aarteil S."/>
            <person name="Calhoun S."/>
            <person name="Kuo A."/>
            <person name="Mondo S."/>
            <person name="Pangilinan J."/>
            <person name="Riley R."/>
            <person name="Labutti K."/>
            <person name="Andreopoulos B."/>
            <person name="Lipzen A."/>
            <person name="Chen C."/>
            <person name="Yanf M."/>
            <person name="Daum C."/>
            <person name="Ng V."/>
            <person name="Clum A."/>
            <person name="Steindorff A."/>
            <person name="Ohm R."/>
            <person name="Martin F."/>
            <person name="Silar P."/>
            <person name="Natvig D."/>
            <person name="Lalanne C."/>
            <person name="Gautier V."/>
            <person name="Ament-Velasquez S.L."/>
            <person name="Kruys A."/>
            <person name="Hutchinson M.I."/>
            <person name="Powell A.J."/>
            <person name="Barry K."/>
            <person name="Miller A.N."/>
            <person name="Grigoriev I.V."/>
            <person name="Debuchy R."/>
            <person name="Gladieux P."/>
            <person name="Thoren M.H."/>
            <person name="Johannesson H."/>
        </authorList>
    </citation>
    <scope>NUCLEOTIDE SEQUENCE</scope>
    <source>
        <strain evidence="7">CBS 168.71</strain>
    </source>
</reference>
<keyword evidence="4 6" id="KW-0472">Membrane</keyword>
<evidence type="ECO:0000256" key="1">
    <source>
        <dbReference type="ARBA" id="ARBA00004167"/>
    </source>
</evidence>
<comment type="caution">
    <text evidence="7">The sequence shown here is derived from an EMBL/GenBank/DDBJ whole genome shotgun (WGS) entry which is preliminary data.</text>
</comment>
<accession>A0AAE0LP40</accession>
<keyword evidence="8" id="KW-1185">Reference proteome</keyword>
<evidence type="ECO:0000256" key="3">
    <source>
        <dbReference type="ARBA" id="ARBA00022989"/>
    </source>
</evidence>
<dbReference type="Proteomes" id="UP001278766">
    <property type="component" value="Unassembled WGS sequence"/>
</dbReference>
<feature type="region of interest" description="Disordered" evidence="5">
    <location>
        <begin position="210"/>
        <end position="279"/>
    </location>
</feature>
<name>A0AAE0LP40_9PEZI</name>
<dbReference type="GO" id="GO:0071944">
    <property type="term" value="C:cell periphery"/>
    <property type="evidence" value="ECO:0007669"/>
    <property type="project" value="UniProtKB-ARBA"/>
</dbReference>
<evidence type="ECO:0000313" key="7">
    <source>
        <dbReference type="EMBL" id="KAK3292651.1"/>
    </source>
</evidence>
<dbReference type="RefSeq" id="XP_062656165.1">
    <property type="nucleotide sequence ID" value="XM_062799761.1"/>
</dbReference>
<sequence length="378" mass="39728">MILSWQLRSLRLSHPPWLTAGTAVTDYTVQRRVCCTTTYLPSTYLPRYLIKAICLLTYPFGTRLNWLERSAELSAGEMPPGPSLQYERSLSLLLGREVMCADIFGSEGVTKICSPSLTRCCARRGEEFPSCQESLGKGWCCDGTDPADNCFVDQSSACEEPDSVPCANLAEGTSKACCPRLTTCAADHAASVGMVRCNMQYFDLQRAAEAPPSSSSARTTTSPASSSISTSSTGSTELSTPGASSGALLPASSTAATSNAGDVQQTPLPSDVNSQGQGTSELSAGLIAGAAVGGTLGFVALLVLGYLFLRKLLKSRQQSGHPPPPGASESESQPEYGHHDYSQTTMAPGPPGYGPTELPGAKMEPVELPAACKPSELH</sequence>
<evidence type="ECO:0000256" key="4">
    <source>
        <dbReference type="ARBA" id="ARBA00023136"/>
    </source>
</evidence>
<comment type="subcellular location">
    <subcellularLocation>
        <location evidence="1">Membrane</location>
        <topology evidence="1">Single-pass membrane protein</topology>
    </subcellularLocation>
</comment>
<keyword evidence="3 6" id="KW-1133">Transmembrane helix</keyword>
<feature type="compositionally biased region" description="Low complexity" evidence="5">
    <location>
        <begin position="210"/>
        <end position="258"/>
    </location>
</feature>
<reference evidence="7" key="1">
    <citation type="journal article" date="2023" name="Mol. Phylogenet. Evol.">
        <title>Genome-scale phylogeny and comparative genomics of the fungal order Sordariales.</title>
        <authorList>
            <person name="Hensen N."/>
            <person name="Bonometti L."/>
            <person name="Westerberg I."/>
            <person name="Brannstrom I.O."/>
            <person name="Guillou S."/>
            <person name="Cros-Aarteil S."/>
            <person name="Calhoun S."/>
            <person name="Haridas S."/>
            <person name="Kuo A."/>
            <person name="Mondo S."/>
            <person name="Pangilinan J."/>
            <person name="Riley R."/>
            <person name="LaButti K."/>
            <person name="Andreopoulos B."/>
            <person name="Lipzen A."/>
            <person name="Chen C."/>
            <person name="Yan M."/>
            <person name="Daum C."/>
            <person name="Ng V."/>
            <person name="Clum A."/>
            <person name="Steindorff A."/>
            <person name="Ohm R.A."/>
            <person name="Martin F."/>
            <person name="Silar P."/>
            <person name="Natvig D.O."/>
            <person name="Lalanne C."/>
            <person name="Gautier V."/>
            <person name="Ament-Velasquez S.L."/>
            <person name="Kruys A."/>
            <person name="Hutchinson M.I."/>
            <person name="Powell A.J."/>
            <person name="Barry K."/>
            <person name="Miller A.N."/>
            <person name="Grigoriev I.V."/>
            <person name="Debuchy R."/>
            <person name="Gladieux P."/>
            <person name="Hiltunen Thoren M."/>
            <person name="Johannesson H."/>
        </authorList>
    </citation>
    <scope>NUCLEOTIDE SEQUENCE</scope>
    <source>
        <strain evidence="7">CBS 168.71</strain>
    </source>
</reference>
<evidence type="ECO:0000313" key="8">
    <source>
        <dbReference type="Proteomes" id="UP001278766"/>
    </source>
</evidence>
<feature type="compositionally biased region" description="Polar residues" evidence="5">
    <location>
        <begin position="259"/>
        <end position="279"/>
    </location>
</feature>
<dbReference type="EMBL" id="JAUEPN010000007">
    <property type="protein sequence ID" value="KAK3292651.1"/>
    <property type="molecule type" value="Genomic_DNA"/>
</dbReference>
<dbReference type="GeneID" id="87836709"/>
<feature type="region of interest" description="Disordered" evidence="5">
    <location>
        <begin position="316"/>
        <end position="378"/>
    </location>
</feature>
<evidence type="ECO:0000256" key="2">
    <source>
        <dbReference type="ARBA" id="ARBA00022692"/>
    </source>
</evidence>